<dbReference type="Proteomes" id="UP000325607">
    <property type="component" value="Unassembled WGS sequence"/>
</dbReference>
<reference evidence="1 2" key="1">
    <citation type="submission" date="2019-09" db="EMBL/GenBank/DDBJ databases">
        <authorList>
            <person name="Chandra G."/>
            <person name="Truman W A."/>
        </authorList>
    </citation>
    <scope>NUCLEOTIDE SEQUENCE [LARGE SCALE GENOMIC DNA]</scope>
    <source>
        <strain evidence="1">PS645</strain>
    </source>
</reference>
<organism evidence="1 2">
    <name type="scientific">Pseudomonas fluorescens</name>
    <dbReference type="NCBI Taxonomy" id="294"/>
    <lineage>
        <taxon>Bacteria</taxon>
        <taxon>Pseudomonadati</taxon>
        <taxon>Pseudomonadota</taxon>
        <taxon>Gammaproteobacteria</taxon>
        <taxon>Pseudomonadales</taxon>
        <taxon>Pseudomonadaceae</taxon>
        <taxon>Pseudomonas</taxon>
    </lineage>
</organism>
<sequence>MCLRCLLWPFREQARSYIELRTPLKCGSGLAREDARPAHFLSSRLSNLDRPQPSLPSLRVGQAI</sequence>
<evidence type="ECO:0000313" key="2">
    <source>
        <dbReference type="Proteomes" id="UP000325607"/>
    </source>
</evidence>
<proteinExistence type="predicted"/>
<accession>A0A5E6WFJ2</accession>
<protein>
    <submittedName>
        <fullName evidence="1">Uncharacterized protein</fullName>
    </submittedName>
</protein>
<gene>
    <name evidence="1" type="ORF">PS645_04629</name>
</gene>
<evidence type="ECO:0000313" key="1">
    <source>
        <dbReference type="EMBL" id="VVN27217.1"/>
    </source>
</evidence>
<dbReference type="EMBL" id="CABVGX010000051">
    <property type="protein sequence ID" value="VVN27217.1"/>
    <property type="molecule type" value="Genomic_DNA"/>
</dbReference>
<name>A0A5E6WFJ2_PSEFL</name>
<dbReference type="AlphaFoldDB" id="A0A5E6WFJ2"/>